<reference evidence="3" key="1">
    <citation type="submission" date="2016-11" db="UniProtKB">
        <authorList>
            <consortium name="WormBaseParasite"/>
        </authorList>
    </citation>
    <scope>IDENTIFICATION</scope>
</reference>
<dbReference type="InterPro" id="IPR028846">
    <property type="entry name" value="Recoverin"/>
</dbReference>
<keyword evidence="2" id="KW-1185">Reference proteome</keyword>
<evidence type="ECO:0000256" key="1">
    <source>
        <dbReference type="ARBA" id="ARBA00022737"/>
    </source>
</evidence>
<dbReference type="Gene3D" id="1.10.238.10">
    <property type="entry name" value="EF-hand"/>
    <property type="match status" value="1"/>
</dbReference>
<dbReference type="PRINTS" id="PR00450">
    <property type="entry name" value="RECOVERIN"/>
</dbReference>
<evidence type="ECO:0000313" key="3">
    <source>
        <dbReference type="WBParaSite" id="L893_g7424.t1"/>
    </source>
</evidence>
<evidence type="ECO:0000313" key="2">
    <source>
        <dbReference type="Proteomes" id="UP000095287"/>
    </source>
</evidence>
<dbReference type="PANTHER" id="PTHR23055:SF56">
    <property type="entry name" value="EF-HAND DOMAIN-CONTAINING PROTEIN"/>
    <property type="match status" value="1"/>
</dbReference>
<keyword evidence="1" id="KW-0677">Repeat</keyword>
<dbReference type="AlphaFoldDB" id="A0A1I8AP41"/>
<dbReference type="Proteomes" id="UP000095287">
    <property type="component" value="Unplaced"/>
</dbReference>
<proteinExistence type="predicted"/>
<organism evidence="2 3">
    <name type="scientific">Steinernema glaseri</name>
    <dbReference type="NCBI Taxonomy" id="37863"/>
    <lineage>
        <taxon>Eukaryota</taxon>
        <taxon>Metazoa</taxon>
        <taxon>Ecdysozoa</taxon>
        <taxon>Nematoda</taxon>
        <taxon>Chromadorea</taxon>
        <taxon>Rhabditida</taxon>
        <taxon>Tylenchina</taxon>
        <taxon>Panagrolaimomorpha</taxon>
        <taxon>Strongyloidoidea</taxon>
        <taxon>Steinernematidae</taxon>
        <taxon>Steinernema</taxon>
    </lineage>
</organism>
<protein>
    <submittedName>
        <fullName evidence="3">EF-hand domain-containing protein</fullName>
    </submittedName>
</protein>
<sequence length="216" mass="24786">MSALRRRAALVHDECKPLSNSCLDLMASFQVYQPASVTQAVSETHFTRREICSIYRGFKASALKASMTRDGIREMFAEMFPQGDSEHYADLVFATFRKTASGCVPFLDFVKCLSVLCRGDLEEKLLWIYKLYDPDDAGKVTWHRIFYVLQAIDDLVGIKARPRYTLQEQTDRTNQIFDKFDIHDNGVIVKEDFLEVCRNDPNIRESIKALNTILPT</sequence>
<dbReference type="GO" id="GO:0005509">
    <property type="term" value="F:calcium ion binding"/>
    <property type="evidence" value="ECO:0007669"/>
    <property type="project" value="InterPro"/>
</dbReference>
<dbReference type="SUPFAM" id="SSF47473">
    <property type="entry name" value="EF-hand"/>
    <property type="match status" value="1"/>
</dbReference>
<dbReference type="InterPro" id="IPR011992">
    <property type="entry name" value="EF-hand-dom_pair"/>
</dbReference>
<dbReference type="PANTHER" id="PTHR23055">
    <property type="entry name" value="CALCIUM BINDING PROTEINS"/>
    <property type="match status" value="1"/>
</dbReference>
<dbReference type="WBParaSite" id="L893_g7424.t1">
    <property type="protein sequence ID" value="L893_g7424.t1"/>
    <property type="gene ID" value="L893_g7424"/>
</dbReference>
<name>A0A1I8AP41_9BILA</name>
<accession>A0A1I8AP41</accession>